<feature type="domain" description="J" evidence="2">
    <location>
        <begin position="87"/>
        <end position="159"/>
    </location>
</feature>
<dbReference type="InterPro" id="IPR036869">
    <property type="entry name" value="J_dom_sf"/>
</dbReference>
<proteinExistence type="predicted"/>
<evidence type="ECO:0000256" key="1">
    <source>
        <dbReference type="SAM" id="MobiDB-lite"/>
    </source>
</evidence>
<dbReference type="PROSITE" id="PS00636">
    <property type="entry name" value="DNAJ_1"/>
    <property type="match status" value="1"/>
</dbReference>
<dbReference type="InterPro" id="IPR018253">
    <property type="entry name" value="DnaJ_domain_CS"/>
</dbReference>
<dbReference type="Pfam" id="PF21884">
    <property type="entry name" value="ZUO1-like_ZHD"/>
    <property type="match status" value="1"/>
</dbReference>
<sequence length="243" mass="28299">MTLMIENLFDFEESSVEGKISAPTCCKYDRAGLWYETYSRRRHRQQTLSASSSDTDGEDTENSDADFDEDDEAFLRTLDPKEWRHQDHYVVLGLSKLRYQATVSQIRNAYKRKVLLHHPDKRKASGKTVEEGDDYFTNITKAYEMLNNPASRRSYDSVDPEFDDAIPNDKVSSDKFISTFAPVFQRNARWSKKKRVPQLGTLESTRDEVDDFYSFWYSLESGGSTHTWMRRTRIRDPTVLKGV</sequence>
<comment type="caution">
    <text evidence="3">The sequence shown here is derived from an EMBL/GenBank/DDBJ whole genome shotgun (WGS) entry which is preliminary data.</text>
</comment>
<dbReference type="InterPro" id="IPR054076">
    <property type="entry name" value="ZUO1-like_ZHD"/>
</dbReference>
<dbReference type="PANTHER" id="PTHR43999:SF1">
    <property type="entry name" value="DNAJ HOMOLOG SUBFAMILY C MEMBER 2"/>
    <property type="match status" value="1"/>
</dbReference>
<dbReference type="GO" id="GO:0043022">
    <property type="term" value="F:ribosome binding"/>
    <property type="evidence" value="ECO:0007669"/>
    <property type="project" value="InterPro"/>
</dbReference>
<dbReference type="SUPFAM" id="SSF46565">
    <property type="entry name" value="Chaperone J-domain"/>
    <property type="match status" value="1"/>
</dbReference>
<dbReference type="GO" id="GO:0005829">
    <property type="term" value="C:cytosol"/>
    <property type="evidence" value="ECO:0007669"/>
    <property type="project" value="TreeGrafter"/>
</dbReference>
<dbReference type="InterPro" id="IPR001623">
    <property type="entry name" value="DnaJ_domain"/>
</dbReference>
<dbReference type="GO" id="GO:0051083">
    <property type="term" value="P:'de novo' cotranslational protein folding"/>
    <property type="evidence" value="ECO:0007669"/>
    <property type="project" value="InterPro"/>
</dbReference>
<dbReference type="EMBL" id="VXIV02002504">
    <property type="protein sequence ID" value="KAF6025012.1"/>
    <property type="molecule type" value="Genomic_DNA"/>
</dbReference>
<dbReference type="PRINTS" id="PR00625">
    <property type="entry name" value="JDOMAIN"/>
</dbReference>
<dbReference type="InterPro" id="IPR044634">
    <property type="entry name" value="Zuotin/DnaJC2"/>
</dbReference>
<name>A0A7J7JFB7_BUGNE</name>
<evidence type="ECO:0000259" key="2">
    <source>
        <dbReference type="PROSITE" id="PS50076"/>
    </source>
</evidence>
<dbReference type="PROSITE" id="PS50076">
    <property type="entry name" value="DNAJ_2"/>
    <property type="match status" value="1"/>
</dbReference>
<dbReference type="CDD" id="cd06257">
    <property type="entry name" value="DnaJ"/>
    <property type="match status" value="1"/>
</dbReference>
<keyword evidence="4" id="KW-1185">Reference proteome</keyword>
<accession>A0A7J7JFB7</accession>
<dbReference type="SMART" id="SM00271">
    <property type="entry name" value="DnaJ"/>
    <property type="match status" value="1"/>
</dbReference>
<dbReference type="Proteomes" id="UP000593567">
    <property type="component" value="Unassembled WGS sequence"/>
</dbReference>
<reference evidence="3" key="1">
    <citation type="submission" date="2020-06" db="EMBL/GenBank/DDBJ databases">
        <title>Draft genome of Bugula neritina, a colonial animal packing powerful symbionts and potential medicines.</title>
        <authorList>
            <person name="Rayko M."/>
        </authorList>
    </citation>
    <scope>NUCLEOTIDE SEQUENCE [LARGE SCALE GENOMIC DNA]</scope>
    <source>
        <strain evidence="3">Kwan_BN1</strain>
    </source>
</reference>
<organism evidence="3 4">
    <name type="scientific">Bugula neritina</name>
    <name type="common">Brown bryozoan</name>
    <name type="synonym">Sertularia neritina</name>
    <dbReference type="NCBI Taxonomy" id="10212"/>
    <lineage>
        <taxon>Eukaryota</taxon>
        <taxon>Metazoa</taxon>
        <taxon>Spiralia</taxon>
        <taxon>Lophotrochozoa</taxon>
        <taxon>Bryozoa</taxon>
        <taxon>Gymnolaemata</taxon>
        <taxon>Cheilostomatida</taxon>
        <taxon>Flustrina</taxon>
        <taxon>Buguloidea</taxon>
        <taxon>Bugulidae</taxon>
        <taxon>Bugula</taxon>
    </lineage>
</organism>
<dbReference type="OrthoDB" id="1690618at2759"/>
<evidence type="ECO:0000313" key="4">
    <source>
        <dbReference type="Proteomes" id="UP000593567"/>
    </source>
</evidence>
<dbReference type="Pfam" id="PF00226">
    <property type="entry name" value="DnaJ"/>
    <property type="match status" value="1"/>
</dbReference>
<dbReference type="GO" id="GO:0030544">
    <property type="term" value="F:Hsp70 protein binding"/>
    <property type="evidence" value="ECO:0007669"/>
    <property type="project" value="InterPro"/>
</dbReference>
<protein>
    <submittedName>
        <fullName evidence="3">DNAJC2</fullName>
    </submittedName>
</protein>
<dbReference type="GO" id="GO:0006450">
    <property type="term" value="P:regulation of translational fidelity"/>
    <property type="evidence" value="ECO:0007669"/>
    <property type="project" value="InterPro"/>
</dbReference>
<dbReference type="Gene3D" id="1.10.287.110">
    <property type="entry name" value="DnaJ domain"/>
    <property type="match status" value="1"/>
</dbReference>
<evidence type="ECO:0000313" key="3">
    <source>
        <dbReference type="EMBL" id="KAF6025012.1"/>
    </source>
</evidence>
<dbReference type="PANTHER" id="PTHR43999">
    <property type="entry name" value="DNAJ HOMOLOG SUBFAMILY C MEMBER 2"/>
    <property type="match status" value="1"/>
</dbReference>
<dbReference type="AlphaFoldDB" id="A0A7J7JFB7"/>
<gene>
    <name evidence="3" type="ORF">EB796_016693</name>
</gene>
<feature type="region of interest" description="Disordered" evidence="1">
    <location>
        <begin position="45"/>
        <end position="68"/>
    </location>
</feature>
<feature type="compositionally biased region" description="Acidic residues" evidence="1">
    <location>
        <begin position="55"/>
        <end position="68"/>
    </location>
</feature>